<dbReference type="Pfam" id="PF00275">
    <property type="entry name" value="EPSP_synthase"/>
    <property type="match status" value="1"/>
</dbReference>
<keyword evidence="7" id="KW-0963">Cytoplasm</keyword>
<feature type="binding site" evidence="7">
    <location>
        <position position="26"/>
    </location>
    <ligand>
        <name>3-phosphoshikimate</name>
        <dbReference type="ChEBI" id="CHEBI:145989"/>
    </ligand>
</feature>
<feature type="domain" description="Enolpyruvate transferase" evidence="8">
    <location>
        <begin position="14"/>
        <end position="427"/>
    </location>
</feature>
<dbReference type="UniPathway" id="UPA00053">
    <property type="reaction ID" value="UER00089"/>
</dbReference>
<dbReference type="GO" id="GO:0003866">
    <property type="term" value="F:3-phosphoshikimate 1-carboxyvinyltransferase activity"/>
    <property type="evidence" value="ECO:0007669"/>
    <property type="project" value="UniProtKB-UniRule"/>
</dbReference>
<comment type="caution">
    <text evidence="9">The sequence shown here is derived from an EMBL/GenBank/DDBJ whole genome shotgun (WGS) entry which is preliminary data.</text>
</comment>
<evidence type="ECO:0000313" key="9">
    <source>
        <dbReference type="EMBL" id="TWT98038.1"/>
    </source>
</evidence>
<dbReference type="RefSeq" id="WP_146444925.1">
    <property type="nucleotide sequence ID" value="NZ_SJPR01000002.1"/>
</dbReference>
<evidence type="ECO:0000256" key="6">
    <source>
        <dbReference type="ARBA" id="ARBA00044633"/>
    </source>
</evidence>
<feature type="binding site" evidence="7">
    <location>
        <position position="321"/>
    </location>
    <ligand>
        <name>3-phosphoshikimate</name>
        <dbReference type="ChEBI" id="CHEBI:145989"/>
    </ligand>
</feature>
<reference evidence="9 10" key="1">
    <citation type="submission" date="2019-02" db="EMBL/GenBank/DDBJ databases">
        <title>Deep-cultivation of Planctomycetes and their phenomic and genomic characterization uncovers novel biology.</title>
        <authorList>
            <person name="Wiegand S."/>
            <person name="Jogler M."/>
            <person name="Boedeker C."/>
            <person name="Pinto D."/>
            <person name="Vollmers J."/>
            <person name="Rivas-Marin E."/>
            <person name="Kohn T."/>
            <person name="Peeters S.H."/>
            <person name="Heuer A."/>
            <person name="Rast P."/>
            <person name="Oberbeckmann S."/>
            <person name="Bunk B."/>
            <person name="Jeske O."/>
            <person name="Meyerdierks A."/>
            <person name="Storesund J.E."/>
            <person name="Kallscheuer N."/>
            <person name="Luecker S."/>
            <person name="Lage O.M."/>
            <person name="Pohl T."/>
            <person name="Merkel B.J."/>
            <person name="Hornburger P."/>
            <person name="Mueller R.-W."/>
            <person name="Bruemmer F."/>
            <person name="Labrenz M."/>
            <person name="Spormann A.M."/>
            <person name="Op Den Camp H."/>
            <person name="Overmann J."/>
            <person name="Amann R."/>
            <person name="Jetten M.S.M."/>
            <person name="Mascher T."/>
            <person name="Medema M.H."/>
            <person name="Devos D.P."/>
            <person name="Kaster A.-K."/>
            <person name="Ovreas L."/>
            <person name="Rohde M."/>
            <person name="Galperin M.Y."/>
            <person name="Jogler C."/>
        </authorList>
    </citation>
    <scope>NUCLEOTIDE SEQUENCE [LARGE SCALE GENOMIC DNA]</scope>
    <source>
        <strain evidence="9 10">Pla108</strain>
    </source>
</reference>
<evidence type="ECO:0000256" key="3">
    <source>
        <dbReference type="ARBA" id="ARBA00022605"/>
    </source>
</evidence>
<dbReference type="PROSITE" id="PS00104">
    <property type="entry name" value="EPSP_SYNTHASE_1"/>
    <property type="match status" value="1"/>
</dbReference>
<evidence type="ECO:0000256" key="4">
    <source>
        <dbReference type="ARBA" id="ARBA00022679"/>
    </source>
</evidence>
<evidence type="ECO:0000256" key="5">
    <source>
        <dbReference type="ARBA" id="ARBA00023141"/>
    </source>
</evidence>
<dbReference type="InterPro" id="IPR006264">
    <property type="entry name" value="EPSP_synthase"/>
</dbReference>
<keyword evidence="5 7" id="KW-0057">Aromatic amino acid biosynthesis</keyword>
<evidence type="ECO:0000256" key="2">
    <source>
        <dbReference type="ARBA" id="ARBA00009948"/>
    </source>
</evidence>
<proteinExistence type="inferred from homology"/>
<organism evidence="9 10">
    <name type="scientific">Botrimarina colliarenosi</name>
    <dbReference type="NCBI Taxonomy" id="2528001"/>
    <lineage>
        <taxon>Bacteria</taxon>
        <taxon>Pseudomonadati</taxon>
        <taxon>Planctomycetota</taxon>
        <taxon>Planctomycetia</taxon>
        <taxon>Pirellulales</taxon>
        <taxon>Lacipirellulaceae</taxon>
        <taxon>Botrimarina</taxon>
    </lineage>
</organism>
<evidence type="ECO:0000256" key="7">
    <source>
        <dbReference type="HAMAP-Rule" id="MF_00210"/>
    </source>
</evidence>
<dbReference type="GO" id="GO:0009423">
    <property type="term" value="P:chorismate biosynthetic process"/>
    <property type="evidence" value="ECO:0007669"/>
    <property type="project" value="UniProtKB-UniRule"/>
</dbReference>
<feature type="binding site" evidence="7">
    <location>
        <position position="173"/>
    </location>
    <ligand>
        <name>3-phosphoshikimate</name>
        <dbReference type="ChEBI" id="CHEBI:145989"/>
    </ligand>
</feature>
<dbReference type="NCBIfam" id="TIGR01356">
    <property type="entry name" value="aroA"/>
    <property type="match status" value="1"/>
</dbReference>
<gene>
    <name evidence="7 9" type="primary">aroA</name>
    <name evidence="9" type="ORF">Pla108_21930</name>
</gene>
<dbReference type="AlphaFoldDB" id="A0A5C6AFD8"/>
<feature type="binding site" evidence="7">
    <location>
        <position position="174"/>
    </location>
    <ligand>
        <name>3-phosphoshikimate</name>
        <dbReference type="ChEBI" id="CHEBI:145989"/>
    </ligand>
</feature>
<comment type="subunit">
    <text evidence="7">Monomer.</text>
</comment>
<evidence type="ECO:0000256" key="1">
    <source>
        <dbReference type="ARBA" id="ARBA00004811"/>
    </source>
</evidence>
<keyword evidence="3 7" id="KW-0028">Amino-acid biosynthesis</keyword>
<feature type="binding site" evidence="7">
    <location>
        <position position="352"/>
    </location>
    <ligand>
        <name>phosphoenolpyruvate</name>
        <dbReference type="ChEBI" id="CHEBI:58702"/>
    </ligand>
</feature>
<feature type="binding site" evidence="7">
    <location>
        <position position="99"/>
    </location>
    <ligand>
        <name>phosphoenolpyruvate</name>
        <dbReference type="ChEBI" id="CHEBI:58702"/>
    </ligand>
</feature>
<dbReference type="CDD" id="cd01556">
    <property type="entry name" value="EPSP_synthase"/>
    <property type="match status" value="1"/>
</dbReference>
<dbReference type="HAMAP" id="MF_00210">
    <property type="entry name" value="EPSP_synth"/>
    <property type="match status" value="1"/>
</dbReference>
<comment type="function">
    <text evidence="7">Catalyzes the transfer of the enolpyruvyl moiety of phosphoenolpyruvate (PEP) to the 5-hydroxyl of shikimate-3-phosphate (S3P) to produce enolpyruvyl shikimate-3-phosphate and inorganic phosphate.</text>
</comment>
<comment type="similarity">
    <text evidence="2 7">Belongs to the EPSP synthase family.</text>
</comment>
<sequence length="435" mass="45442">MSPSDFIEIQPVGGPLAARVRPPGSKSLTNRALVCAALADGESTLTGALVSDDTHVMIEGLSRLGIPIDVLDNGTTLRVAGAGGQVPAIEAELFIGNSGTTVRFLTALATLGHGAFRLDGVARMRERPLQDLADALNSLGATVRCESPGGCPPVSVHANGLPGGEASVRGDISSQFLSALLMACPCAASPVTLRVDGELVSQPYVRMTLEVMRAFGVEVTAPADLSRFELAPAGCYQPLDYAIEPDASAASYFWAAAAICGGEVTVEGLTRNALQGDVAFVDCLEKMGCRVEHLTDGIKVVGPAPGEKLRGAKLDMNAISDTVQTLAAVALFADGPTEVSGVAHNRHKETDRIADLATELRRLGASVEEKPDGLVITPGELRPALVETYDDHRMAMSLALVGLRQPGVRIANPGCTAKTYPNYFEDLSATVSKND</sequence>
<comment type="pathway">
    <text evidence="1 7">Metabolic intermediate biosynthesis; chorismate biosynthesis; chorismate from D-erythrose 4-phosphate and phosphoenolpyruvate: step 6/7.</text>
</comment>
<dbReference type="GO" id="GO:0009073">
    <property type="term" value="P:aromatic amino acid family biosynthetic process"/>
    <property type="evidence" value="ECO:0007669"/>
    <property type="project" value="UniProtKB-KW"/>
</dbReference>
<feature type="binding site" evidence="7">
    <location>
        <position position="127"/>
    </location>
    <ligand>
        <name>phosphoenolpyruvate</name>
        <dbReference type="ChEBI" id="CHEBI:58702"/>
    </ligand>
</feature>
<feature type="binding site" evidence="7">
    <location>
        <position position="175"/>
    </location>
    <ligand>
        <name>3-phosphoshikimate</name>
        <dbReference type="ChEBI" id="CHEBI:145989"/>
    </ligand>
</feature>
<protein>
    <recommendedName>
        <fullName evidence="7">3-phosphoshikimate 1-carboxyvinyltransferase</fullName>
        <ecNumber evidence="7">2.5.1.19</ecNumber>
    </recommendedName>
    <alternativeName>
        <fullName evidence="7">5-enolpyruvylshikimate-3-phosphate synthase</fullName>
        <shortName evidence="7">EPSP synthase</shortName>
        <shortName evidence="7">EPSPS</shortName>
    </alternativeName>
</protein>
<comment type="caution">
    <text evidence="7">Lacks conserved residue(s) required for the propagation of feature annotation.</text>
</comment>
<dbReference type="Gene3D" id="3.65.10.10">
    <property type="entry name" value="Enolpyruvate transferase domain"/>
    <property type="match status" value="2"/>
</dbReference>
<dbReference type="EMBL" id="SJPR01000002">
    <property type="protein sequence ID" value="TWT98038.1"/>
    <property type="molecule type" value="Genomic_DNA"/>
</dbReference>
<dbReference type="PROSITE" id="PS00885">
    <property type="entry name" value="EPSP_SYNTHASE_2"/>
    <property type="match status" value="1"/>
</dbReference>
<evidence type="ECO:0000313" key="10">
    <source>
        <dbReference type="Proteomes" id="UP000317421"/>
    </source>
</evidence>
<comment type="subcellular location">
    <subcellularLocation>
        <location evidence="7">Cytoplasm</location>
    </subcellularLocation>
</comment>
<feature type="binding site" evidence="7">
    <location>
        <position position="27"/>
    </location>
    <ligand>
        <name>3-phosphoshikimate</name>
        <dbReference type="ChEBI" id="CHEBI:145989"/>
    </ligand>
</feature>
<name>A0A5C6AFD8_9BACT</name>
<keyword evidence="4 7" id="KW-0808">Transferase</keyword>
<dbReference type="InterPro" id="IPR036968">
    <property type="entry name" value="Enolpyruvate_Tfrase_sf"/>
</dbReference>
<dbReference type="OrthoDB" id="9809920at2"/>
<feature type="binding site" evidence="7">
    <location>
        <position position="26"/>
    </location>
    <ligand>
        <name>phosphoenolpyruvate</name>
        <dbReference type="ChEBI" id="CHEBI:58702"/>
    </ligand>
</feature>
<dbReference type="InterPro" id="IPR023193">
    <property type="entry name" value="EPSP_synthase_CS"/>
</dbReference>
<dbReference type="InterPro" id="IPR001986">
    <property type="entry name" value="Enolpyruvate_Tfrase_dom"/>
</dbReference>
<evidence type="ECO:0000259" key="8">
    <source>
        <dbReference type="Pfam" id="PF00275"/>
    </source>
</evidence>
<feature type="binding site" evidence="7">
    <location>
        <position position="201"/>
    </location>
    <ligand>
        <name>3-phosphoshikimate</name>
        <dbReference type="ChEBI" id="CHEBI:145989"/>
    </ligand>
</feature>
<feature type="binding site" evidence="7">
    <location>
        <position position="393"/>
    </location>
    <ligand>
        <name>phosphoenolpyruvate</name>
        <dbReference type="ChEBI" id="CHEBI:58702"/>
    </ligand>
</feature>
<keyword evidence="10" id="KW-1185">Reference proteome</keyword>
<dbReference type="PANTHER" id="PTHR21090">
    <property type="entry name" value="AROM/DEHYDROQUINATE SYNTHASE"/>
    <property type="match status" value="1"/>
</dbReference>
<dbReference type="GO" id="GO:0005737">
    <property type="term" value="C:cytoplasm"/>
    <property type="evidence" value="ECO:0007669"/>
    <property type="project" value="UniProtKB-SubCell"/>
</dbReference>
<dbReference type="PIRSF" id="PIRSF000505">
    <property type="entry name" value="EPSPS"/>
    <property type="match status" value="1"/>
</dbReference>
<dbReference type="SUPFAM" id="SSF55205">
    <property type="entry name" value="EPT/RTPC-like"/>
    <property type="match status" value="1"/>
</dbReference>
<dbReference type="InterPro" id="IPR013792">
    <property type="entry name" value="RNA3'P_cycl/enolpyr_Trfase_a/b"/>
</dbReference>
<dbReference type="Proteomes" id="UP000317421">
    <property type="component" value="Unassembled WGS sequence"/>
</dbReference>
<feature type="binding site" evidence="7">
    <location>
        <position position="31"/>
    </location>
    <ligand>
        <name>3-phosphoshikimate</name>
        <dbReference type="ChEBI" id="CHEBI:145989"/>
    </ligand>
</feature>
<feature type="binding site" evidence="7">
    <location>
        <position position="175"/>
    </location>
    <ligand>
        <name>phosphoenolpyruvate</name>
        <dbReference type="ChEBI" id="CHEBI:58702"/>
    </ligand>
</feature>
<dbReference type="EC" id="2.5.1.19" evidence="7"/>
<dbReference type="PANTHER" id="PTHR21090:SF5">
    <property type="entry name" value="PENTAFUNCTIONAL AROM POLYPEPTIDE"/>
    <property type="match status" value="1"/>
</dbReference>
<feature type="binding site" evidence="7">
    <location>
        <position position="418"/>
    </location>
    <ligand>
        <name>phosphoenolpyruvate</name>
        <dbReference type="ChEBI" id="CHEBI:58702"/>
    </ligand>
</feature>
<comment type="catalytic activity">
    <reaction evidence="6">
        <text>3-phosphoshikimate + phosphoenolpyruvate = 5-O-(1-carboxyvinyl)-3-phosphoshikimate + phosphate</text>
        <dbReference type="Rhea" id="RHEA:21256"/>
        <dbReference type="ChEBI" id="CHEBI:43474"/>
        <dbReference type="ChEBI" id="CHEBI:57701"/>
        <dbReference type="ChEBI" id="CHEBI:58702"/>
        <dbReference type="ChEBI" id="CHEBI:145989"/>
        <dbReference type="EC" id="2.5.1.19"/>
    </reaction>
    <physiologicalReaction direction="left-to-right" evidence="6">
        <dbReference type="Rhea" id="RHEA:21257"/>
    </physiologicalReaction>
</comment>
<accession>A0A5C6AFD8</accession>
<feature type="active site" description="Proton acceptor" evidence="7">
    <location>
        <position position="321"/>
    </location>
</feature>
<feature type="binding site" evidence="7">
    <location>
        <position position="348"/>
    </location>
    <ligand>
        <name>3-phosphoshikimate</name>
        <dbReference type="ChEBI" id="CHEBI:145989"/>
    </ligand>
</feature>
<dbReference type="GO" id="GO:0008652">
    <property type="term" value="P:amino acid biosynthetic process"/>
    <property type="evidence" value="ECO:0007669"/>
    <property type="project" value="UniProtKB-KW"/>
</dbReference>